<sequence>MGPKAYLSLLLLLTVAIACAAPIRRPISALHTRRDPGPDAAAESLDSLLPSPLDLPLPKPEPLDVDSMLAHSPLSDFYKIIKEEVKGLNTRPVGKGYVTAGLPFAEAAFS</sequence>
<dbReference type="Proteomes" id="UP000813423">
    <property type="component" value="Unassembled WGS sequence"/>
</dbReference>
<dbReference type="AlphaFoldDB" id="A0A229WRG9"/>
<dbReference type="PROSITE" id="PS51257">
    <property type="entry name" value="PROKAR_LIPOPROTEIN"/>
    <property type="match status" value="1"/>
</dbReference>
<organism evidence="2 3">
    <name type="scientific">Aspergillus fumigatus</name>
    <name type="common">Neosartorya fumigata</name>
    <dbReference type="NCBI Taxonomy" id="746128"/>
    <lineage>
        <taxon>Eukaryota</taxon>
        <taxon>Fungi</taxon>
        <taxon>Dikarya</taxon>
        <taxon>Ascomycota</taxon>
        <taxon>Pezizomycotina</taxon>
        <taxon>Eurotiomycetes</taxon>
        <taxon>Eurotiomycetidae</taxon>
        <taxon>Eurotiales</taxon>
        <taxon>Aspergillaceae</taxon>
        <taxon>Aspergillus</taxon>
        <taxon>Aspergillus subgen. Fumigati</taxon>
    </lineage>
</organism>
<protein>
    <submittedName>
        <fullName evidence="2">Uncharacterized protein</fullName>
    </submittedName>
</protein>
<name>A0A229WRG9_ASPFM</name>
<dbReference type="EMBL" id="JAIBSC010000038">
    <property type="protein sequence ID" value="KAH1906060.1"/>
    <property type="molecule type" value="Genomic_DNA"/>
</dbReference>
<gene>
    <name evidence="2" type="ORF">KXV57_005522</name>
</gene>
<feature type="signal peptide" evidence="1">
    <location>
        <begin position="1"/>
        <end position="20"/>
    </location>
</feature>
<evidence type="ECO:0000256" key="1">
    <source>
        <dbReference type="SAM" id="SignalP"/>
    </source>
</evidence>
<keyword evidence="1" id="KW-0732">Signal</keyword>
<feature type="chain" id="PRO_5041058561" evidence="1">
    <location>
        <begin position="21"/>
        <end position="110"/>
    </location>
</feature>
<reference evidence="2" key="1">
    <citation type="submission" date="2021-08" db="EMBL/GenBank/DDBJ databases">
        <title>Global Aspergillus fumigatus from environmental and clinical sources.</title>
        <authorList>
            <person name="Barber A."/>
            <person name="Sae-Ong T."/>
        </authorList>
    </citation>
    <scope>NUCLEOTIDE SEQUENCE</scope>
    <source>
        <strain evidence="2">NRZ-2016-071</strain>
    </source>
</reference>
<evidence type="ECO:0000313" key="3">
    <source>
        <dbReference type="Proteomes" id="UP000813423"/>
    </source>
</evidence>
<evidence type="ECO:0000313" key="2">
    <source>
        <dbReference type="EMBL" id="KAH1906060.1"/>
    </source>
</evidence>
<proteinExistence type="predicted"/>
<comment type="caution">
    <text evidence="2">The sequence shown here is derived from an EMBL/GenBank/DDBJ whole genome shotgun (WGS) entry which is preliminary data.</text>
</comment>
<accession>A0A229WRG9</accession>